<dbReference type="EMBL" id="JACHHP010000001">
    <property type="protein sequence ID" value="MBB5206751.1"/>
    <property type="molecule type" value="Genomic_DNA"/>
</dbReference>
<dbReference type="InterPro" id="IPR014917">
    <property type="entry name" value="DUF1800"/>
</dbReference>
<dbReference type="Pfam" id="PF08811">
    <property type="entry name" value="DUF1800"/>
    <property type="match status" value="1"/>
</dbReference>
<dbReference type="RefSeq" id="WP_183959026.1">
    <property type="nucleotide sequence ID" value="NZ_JACHHP010000001.1"/>
</dbReference>
<dbReference type="Proteomes" id="UP000521199">
    <property type="component" value="Unassembled WGS sequence"/>
</dbReference>
<proteinExistence type="predicted"/>
<gene>
    <name evidence="1" type="ORF">HNQ52_000267</name>
</gene>
<sequence length="593" mass="66453">MITSVAAVDAAAAKGAAPGPLIFRDTFESDSVTPPGGDGPPLAVKVVNKAAYGPRPGDVAAFDALGATDSDRLEAWVERQIDPDAIPDTACDNRVAAAAYAPLSMTVPQLWAEYVRGDSTDWPQRYHPTETAYCVKLIRALYSERQLYELMVDFWHSHFNVMGWEFNIAPVFAHYDRDVMRGIGPGGKRYALGNFRALLEQVAKAPAMLMYLDNKSSKRAGYNENFARELCELHTLGAENYYPGNDPEVVPPGENGVADGYCDNDVYEAARALTGWTMRDAHWEFPDGPEYDTGEYMYYAGWHDPASKYFLHKFFAANRPAEVDGKQVFDLLAAHRLTARHLCTKLCRRFIGDTPPQALIDEAAEEWQAHWQSDDQIARVMRIILTSDAFMSTWGEKVKRPWEALMHAMRATSAEFTPRLRPASGWDAYVDFNDRVSATGNGPFRWPTPDGFPDTMQKWQSVSPLSQTWRFVSRLLEMRDTGSGDTPFFLHVEQVTKASLTAGNRSAAAIVDFWIGRVYGYPIDAGRRQQLVDFLRQNAAATATLDLDEDDTNAGVPQHQGRWNGNNLSRHYTIARLRATVALLLMLPEFFHR</sequence>
<evidence type="ECO:0000313" key="1">
    <source>
        <dbReference type="EMBL" id="MBB5206751.1"/>
    </source>
</evidence>
<comment type="caution">
    <text evidence="1">The sequence shown here is derived from an EMBL/GenBank/DDBJ whole genome shotgun (WGS) entry which is preliminary data.</text>
</comment>
<accession>A0A7W8FY58</accession>
<protein>
    <submittedName>
        <fullName evidence="1">Uncharacterized protein (DUF1800 family)</fullName>
    </submittedName>
</protein>
<name>A0A7W8FY58_9GAMM</name>
<organism evidence="1 2">
    <name type="scientific">Chiayiivirga flava</name>
    <dbReference type="NCBI Taxonomy" id="659595"/>
    <lineage>
        <taxon>Bacteria</taxon>
        <taxon>Pseudomonadati</taxon>
        <taxon>Pseudomonadota</taxon>
        <taxon>Gammaproteobacteria</taxon>
        <taxon>Lysobacterales</taxon>
        <taxon>Lysobacteraceae</taxon>
        <taxon>Chiayiivirga</taxon>
    </lineage>
</organism>
<keyword evidence="2" id="KW-1185">Reference proteome</keyword>
<evidence type="ECO:0000313" key="2">
    <source>
        <dbReference type="Proteomes" id="UP000521199"/>
    </source>
</evidence>
<reference evidence="1 2" key="1">
    <citation type="submission" date="2020-08" db="EMBL/GenBank/DDBJ databases">
        <title>Genomic Encyclopedia of Type Strains, Phase IV (KMG-IV): sequencing the most valuable type-strain genomes for metagenomic binning, comparative biology and taxonomic classification.</title>
        <authorList>
            <person name="Goeker M."/>
        </authorList>
    </citation>
    <scope>NUCLEOTIDE SEQUENCE [LARGE SCALE GENOMIC DNA]</scope>
    <source>
        <strain evidence="1 2">DSM 24163</strain>
    </source>
</reference>
<dbReference type="AlphaFoldDB" id="A0A7W8FY58"/>